<evidence type="ECO:0000313" key="2">
    <source>
        <dbReference type="EMBL" id="VTZ62482.1"/>
    </source>
</evidence>
<feature type="signal peptide" evidence="1">
    <location>
        <begin position="1"/>
        <end position="23"/>
    </location>
</feature>
<protein>
    <submittedName>
        <fullName evidence="2">Uncharacterized protein</fullName>
    </submittedName>
</protein>
<gene>
    <name evidence="2" type="ORF">EMEDMD4_40013</name>
</gene>
<accession>A0A508WY05</accession>
<dbReference type="EMBL" id="CABFNB010000106">
    <property type="protein sequence ID" value="VTZ62482.1"/>
    <property type="molecule type" value="Genomic_DNA"/>
</dbReference>
<feature type="chain" id="PRO_5021496060" evidence="1">
    <location>
        <begin position="24"/>
        <end position="167"/>
    </location>
</feature>
<name>A0A508WY05_9HYPH</name>
<dbReference type="AlphaFoldDB" id="A0A508WY05"/>
<dbReference type="RefSeq" id="WP_101798952.1">
    <property type="nucleotide sequence ID" value="NZ_CABFNB010000106.1"/>
</dbReference>
<proteinExistence type="predicted"/>
<organism evidence="2">
    <name type="scientific">Sinorhizobium medicae</name>
    <dbReference type="NCBI Taxonomy" id="110321"/>
    <lineage>
        <taxon>Bacteria</taxon>
        <taxon>Pseudomonadati</taxon>
        <taxon>Pseudomonadota</taxon>
        <taxon>Alphaproteobacteria</taxon>
        <taxon>Hyphomicrobiales</taxon>
        <taxon>Rhizobiaceae</taxon>
        <taxon>Sinorhizobium/Ensifer group</taxon>
        <taxon>Sinorhizobium</taxon>
    </lineage>
</organism>
<sequence length="167" mass="18012">MNFFKCVLALSGAFLLLSGAAQARDWGTETKEDVFTGKQTAVMIAGLSKPMSLYFSCDADHQVRLAVIFKVNEVAEDVPATLVMKVDNGEAVKFDVTSYQHNDEYGGFHTVSGNILVADLVKSVGQAKSRLLVGLDIPLTGVKDSDEFSIRGSTAAANEFIRACEIK</sequence>
<keyword evidence="1" id="KW-0732">Signal</keyword>
<reference evidence="2" key="1">
    <citation type="submission" date="2019-06" db="EMBL/GenBank/DDBJ databases">
        <authorList>
            <person name="Le Quere A."/>
            <person name="Colella S."/>
        </authorList>
    </citation>
    <scope>NUCLEOTIDE SEQUENCE</scope>
    <source>
        <strain evidence="2">EmedicaeMD41</strain>
    </source>
</reference>
<evidence type="ECO:0000256" key="1">
    <source>
        <dbReference type="SAM" id="SignalP"/>
    </source>
</evidence>
<dbReference type="Proteomes" id="UP000507954">
    <property type="component" value="Unassembled WGS sequence"/>
</dbReference>